<dbReference type="SUPFAM" id="SSF52833">
    <property type="entry name" value="Thioredoxin-like"/>
    <property type="match status" value="1"/>
</dbReference>
<dbReference type="KEGG" id="ckw:CKALI_02070"/>
<reference evidence="7" key="1">
    <citation type="submission" date="2019-11" db="EMBL/GenBank/DDBJ databases">
        <title>Complete genome sequence of Corynebacterium kalinowskii 1959, a novel Corynebacterium species isolated from soil of a small paddock in Vilsendorf, Germany.</title>
        <authorList>
            <person name="Schaffert L."/>
            <person name="Ruwe M."/>
            <person name="Milse J."/>
            <person name="Hanuschka K."/>
            <person name="Ortseifen V."/>
            <person name="Droste J."/>
            <person name="Brandt D."/>
            <person name="Schlueter L."/>
            <person name="Kutter Y."/>
            <person name="Vinke S."/>
            <person name="Viehoefer P."/>
            <person name="Jacob L."/>
            <person name="Luebke N.-C."/>
            <person name="Schulte-Berndt E."/>
            <person name="Hain C."/>
            <person name="Linder M."/>
            <person name="Schmidt P."/>
            <person name="Wollenschlaeger L."/>
            <person name="Luttermann T."/>
            <person name="Thieme E."/>
            <person name="Hassa J."/>
            <person name="Haak M."/>
            <person name="Wittchen M."/>
            <person name="Mentz A."/>
            <person name="Persicke M."/>
            <person name="Busche T."/>
            <person name="Ruckert C."/>
        </authorList>
    </citation>
    <scope>NUCLEOTIDE SEQUENCE [LARGE SCALE GENOMIC DNA]</scope>
    <source>
        <strain evidence="7">1959</strain>
    </source>
</reference>
<accession>A0A6B8V873</accession>
<protein>
    <recommendedName>
        <fullName evidence="5">Glutathione peroxidase</fullName>
    </recommendedName>
</protein>
<evidence type="ECO:0000256" key="1">
    <source>
        <dbReference type="ARBA" id="ARBA00006926"/>
    </source>
</evidence>
<evidence type="ECO:0000313" key="7">
    <source>
        <dbReference type="Proteomes" id="UP000427071"/>
    </source>
</evidence>
<dbReference type="InterPro" id="IPR036249">
    <property type="entry name" value="Thioredoxin-like_sf"/>
</dbReference>
<dbReference type="RefSeq" id="WP_156191726.1">
    <property type="nucleotide sequence ID" value="NZ_CP046452.1"/>
</dbReference>
<dbReference type="PROSITE" id="PS00460">
    <property type="entry name" value="GLUTATHIONE_PEROXID_1"/>
    <property type="match status" value="1"/>
</dbReference>
<dbReference type="PROSITE" id="PS51355">
    <property type="entry name" value="GLUTATHIONE_PEROXID_3"/>
    <property type="match status" value="1"/>
</dbReference>
<evidence type="ECO:0000256" key="2">
    <source>
        <dbReference type="ARBA" id="ARBA00022559"/>
    </source>
</evidence>
<dbReference type="PIRSF" id="PIRSF000303">
    <property type="entry name" value="Glutathion_perox"/>
    <property type="match status" value="1"/>
</dbReference>
<dbReference type="GO" id="GO:0034599">
    <property type="term" value="P:cellular response to oxidative stress"/>
    <property type="evidence" value="ECO:0007669"/>
    <property type="project" value="TreeGrafter"/>
</dbReference>
<comment type="similarity">
    <text evidence="1 5">Belongs to the glutathione peroxidase family.</text>
</comment>
<sequence>MSIFDTPVTLLDGRSTTLQDWAGHLILVVNTASECGLTGQYEGLQRLFDDYAMRGFFVIGMPCNQFGAQEPGTAEDIATFCSRNYGVSFPMLAKADVNGEDTHPLFAELKKTPDASGEAGDVQWNFEKFLIAPSGEVIGRFRPKTDPEDDEIVDLIEENLPI</sequence>
<keyword evidence="3 5" id="KW-0560">Oxidoreductase</keyword>
<dbReference type="FunFam" id="3.40.30.10:FF:000010">
    <property type="entry name" value="Glutathione peroxidase"/>
    <property type="match status" value="1"/>
</dbReference>
<dbReference type="Pfam" id="PF00255">
    <property type="entry name" value="GSHPx"/>
    <property type="match status" value="1"/>
</dbReference>
<dbReference type="PANTHER" id="PTHR11592:SF78">
    <property type="entry name" value="GLUTATHIONE PEROXIDASE"/>
    <property type="match status" value="1"/>
</dbReference>
<evidence type="ECO:0000256" key="3">
    <source>
        <dbReference type="ARBA" id="ARBA00023002"/>
    </source>
</evidence>
<name>A0A6B8V873_9CORY</name>
<proteinExistence type="inferred from homology"/>
<dbReference type="EMBL" id="CP046452">
    <property type="protein sequence ID" value="QGU01312.1"/>
    <property type="molecule type" value="Genomic_DNA"/>
</dbReference>
<keyword evidence="2 5" id="KW-0575">Peroxidase</keyword>
<dbReference type="Proteomes" id="UP000427071">
    <property type="component" value="Chromosome"/>
</dbReference>
<dbReference type="GO" id="GO:0004601">
    <property type="term" value="F:peroxidase activity"/>
    <property type="evidence" value="ECO:0007669"/>
    <property type="project" value="UniProtKB-KW"/>
</dbReference>
<dbReference type="PANTHER" id="PTHR11592">
    <property type="entry name" value="GLUTATHIONE PEROXIDASE"/>
    <property type="match status" value="1"/>
</dbReference>
<keyword evidence="7" id="KW-1185">Reference proteome</keyword>
<dbReference type="PRINTS" id="PR01011">
    <property type="entry name" value="GLUTPROXDASE"/>
</dbReference>
<evidence type="ECO:0000313" key="6">
    <source>
        <dbReference type="EMBL" id="QGU01312.1"/>
    </source>
</evidence>
<evidence type="ECO:0000256" key="5">
    <source>
        <dbReference type="RuleBase" id="RU000499"/>
    </source>
</evidence>
<dbReference type="Gene3D" id="3.40.30.10">
    <property type="entry name" value="Glutaredoxin"/>
    <property type="match status" value="1"/>
</dbReference>
<dbReference type="InterPro" id="IPR000889">
    <property type="entry name" value="Glutathione_peroxidase"/>
</dbReference>
<feature type="active site" evidence="4">
    <location>
        <position position="35"/>
    </location>
</feature>
<dbReference type="InterPro" id="IPR029759">
    <property type="entry name" value="GPX_AS"/>
</dbReference>
<gene>
    <name evidence="6" type="primary">gpx1</name>
    <name evidence="6" type="ORF">CKALI_02070</name>
</gene>
<evidence type="ECO:0000256" key="4">
    <source>
        <dbReference type="PIRSR" id="PIRSR000303-1"/>
    </source>
</evidence>
<dbReference type="CDD" id="cd00340">
    <property type="entry name" value="GSH_Peroxidase"/>
    <property type="match status" value="1"/>
</dbReference>
<organism evidence="6 7">
    <name type="scientific">Corynebacterium kalinowskii</name>
    <dbReference type="NCBI Taxonomy" id="2675216"/>
    <lineage>
        <taxon>Bacteria</taxon>
        <taxon>Bacillati</taxon>
        <taxon>Actinomycetota</taxon>
        <taxon>Actinomycetes</taxon>
        <taxon>Mycobacteriales</taxon>
        <taxon>Corynebacteriaceae</taxon>
        <taxon>Corynebacterium</taxon>
    </lineage>
</organism>
<dbReference type="AlphaFoldDB" id="A0A6B8V873"/>